<reference evidence="1" key="1">
    <citation type="submission" date="2022-12" db="EMBL/GenBank/DDBJ databases">
        <authorList>
            <person name="Hils M."/>
            <person name="Clarke A."/>
            <person name="Albert M."/>
            <person name="Lenski J."/>
        </authorList>
    </citation>
    <scope>NUCLEOTIDE SEQUENCE</scope>
</reference>
<protein>
    <submittedName>
        <fullName evidence="1">Uncharacterized protein</fullName>
    </submittedName>
</protein>
<name>A0AAF0B9W1_9CAUD</name>
<proteinExistence type="predicted"/>
<accession>A0AAF0B9W1</accession>
<evidence type="ECO:0000313" key="2">
    <source>
        <dbReference type="Proteomes" id="UP001214072"/>
    </source>
</evidence>
<keyword evidence="2" id="KW-1185">Reference proteome</keyword>
<reference evidence="1" key="2">
    <citation type="journal article" date="2024" name="Viruses">
        <title>New Genera and Species of Caulobacter and Brevundimonas Bacteriophages Provide Insights into Phage Genome Evolution.</title>
        <authorList>
            <person name="Ely B."/>
            <person name="Hils M."/>
            <person name="Clarke A."/>
            <person name="Albert M."/>
            <person name="Holness N."/>
            <person name="Lenski J."/>
            <person name="Mohammadi T."/>
        </authorList>
    </citation>
    <scope>NUCLEOTIDE SEQUENCE</scope>
</reference>
<gene>
    <name evidence="1" type="primary">BL198_gp011</name>
</gene>
<dbReference type="EMBL" id="OQ135102">
    <property type="protein sequence ID" value="WCD56040.1"/>
    <property type="molecule type" value="Genomic_DNA"/>
</dbReference>
<dbReference type="Proteomes" id="UP001214072">
    <property type="component" value="Segment"/>
</dbReference>
<sequence length="135" mass="15402">MTKRVITISLSRVKLAGIMAFVRGELIAQHPHGHAMHNRYRNRGCPCVVGAALTGDEAKYLDQFTASKYVTPLYTVEELVGAGYVQADAVEAMQKLQRAHDDKDMDLLWSRLTEGWFYTAFAAVYKAYWKLRKRF</sequence>
<evidence type="ECO:0000313" key="1">
    <source>
        <dbReference type="EMBL" id="WCD56040.1"/>
    </source>
</evidence>
<organism evidence="1 2">
    <name type="scientific">Caulobacter phage BL198</name>
    <dbReference type="NCBI Taxonomy" id="3020395"/>
    <lineage>
        <taxon>Viruses</taxon>
        <taxon>Duplodnaviria</taxon>
        <taxon>Heunggongvirae</taxon>
        <taxon>Uroviricota</taxon>
        <taxon>Caudoviricetes</taxon>
        <taxon>Autographivirales</taxon>
        <taxon>Autonotataviridae</taxon>
        <taxon>Percyvirus</taxon>
        <taxon>Percyvirus BL198</taxon>
    </lineage>
</organism>